<dbReference type="Proteomes" id="UP000499080">
    <property type="component" value="Unassembled WGS sequence"/>
</dbReference>
<protein>
    <submittedName>
        <fullName evidence="1">Uncharacterized protein</fullName>
    </submittedName>
</protein>
<organism evidence="1 2">
    <name type="scientific">Araneus ventricosus</name>
    <name type="common">Orbweaver spider</name>
    <name type="synonym">Epeira ventricosa</name>
    <dbReference type="NCBI Taxonomy" id="182803"/>
    <lineage>
        <taxon>Eukaryota</taxon>
        <taxon>Metazoa</taxon>
        <taxon>Ecdysozoa</taxon>
        <taxon>Arthropoda</taxon>
        <taxon>Chelicerata</taxon>
        <taxon>Arachnida</taxon>
        <taxon>Araneae</taxon>
        <taxon>Araneomorphae</taxon>
        <taxon>Entelegynae</taxon>
        <taxon>Araneoidea</taxon>
        <taxon>Araneidae</taxon>
        <taxon>Araneus</taxon>
    </lineage>
</organism>
<gene>
    <name evidence="1" type="ORF">AVEN_248522_1</name>
</gene>
<accession>A0A4Y2DXT6</accession>
<dbReference type="EMBL" id="BGPR01000465">
    <property type="protein sequence ID" value="GBM21703.1"/>
    <property type="molecule type" value="Genomic_DNA"/>
</dbReference>
<name>A0A4Y2DXT6_ARAVE</name>
<comment type="caution">
    <text evidence="1">The sequence shown here is derived from an EMBL/GenBank/DDBJ whole genome shotgun (WGS) entry which is preliminary data.</text>
</comment>
<reference evidence="1 2" key="1">
    <citation type="journal article" date="2019" name="Sci. Rep.">
        <title>Orb-weaving spider Araneus ventricosus genome elucidates the spidroin gene catalogue.</title>
        <authorList>
            <person name="Kono N."/>
            <person name="Nakamura H."/>
            <person name="Ohtoshi R."/>
            <person name="Moran D.A.P."/>
            <person name="Shinohara A."/>
            <person name="Yoshida Y."/>
            <person name="Fujiwara M."/>
            <person name="Mori M."/>
            <person name="Tomita M."/>
            <person name="Arakawa K."/>
        </authorList>
    </citation>
    <scope>NUCLEOTIDE SEQUENCE [LARGE SCALE GENOMIC DNA]</scope>
</reference>
<dbReference type="AlphaFoldDB" id="A0A4Y2DXT6"/>
<proteinExistence type="predicted"/>
<evidence type="ECO:0000313" key="2">
    <source>
        <dbReference type="Proteomes" id="UP000499080"/>
    </source>
</evidence>
<evidence type="ECO:0000313" key="1">
    <source>
        <dbReference type="EMBL" id="GBM21703.1"/>
    </source>
</evidence>
<keyword evidence="2" id="KW-1185">Reference proteome</keyword>
<sequence length="122" mass="14111">MRCEIKNLQDKFKKLRITMNMEIYVTFSSYPRTAILLSNQSVGLGQFMELLKHSYSSKTLWRSSTGIHQGVPLPWLVNTRYIYNDGQCRLYFGRSYRRLDLHVEICSSLLSSTLCTSTISSS</sequence>